<proteinExistence type="predicted"/>
<sequence>MSRCWRARTEASSLSRTGHRRLPDQEQDTTNLKTAVDKAVVWAAAHNAYSKQNSSGNHWEIYLP</sequence>
<name>A0A5B7J9W4_PORTR</name>
<dbReference type="AlphaFoldDB" id="A0A5B7J9W4"/>
<evidence type="ECO:0000313" key="2">
    <source>
        <dbReference type="EMBL" id="MPC91263.1"/>
    </source>
</evidence>
<gene>
    <name evidence="2" type="ORF">E2C01_086287</name>
</gene>
<evidence type="ECO:0000313" key="3">
    <source>
        <dbReference type="Proteomes" id="UP000324222"/>
    </source>
</evidence>
<feature type="region of interest" description="Disordered" evidence="1">
    <location>
        <begin position="1"/>
        <end position="29"/>
    </location>
</feature>
<organism evidence="2 3">
    <name type="scientific">Portunus trituberculatus</name>
    <name type="common">Swimming crab</name>
    <name type="synonym">Neptunus trituberculatus</name>
    <dbReference type="NCBI Taxonomy" id="210409"/>
    <lineage>
        <taxon>Eukaryota</taxon>
        <taxon>Metazoa</taxon>
        <taxon>Ecdysozoa</taxon>
        <taxon>Arthropoda</taxon>
        <taxon>Crustacea</taxon>
        <taxon>Multicrustacea</taxon>
        <taxon>Malacostraca</taxon>
        <taxon>Eumalacostraca</taxon>
        <taxon>Eucarida</taxon>
        <taxon>Decapoda</taxon>
        <taxon>Pleocyemata</taxon>
        <taxon>Brachyura</taxon>
        <taxon>Eubrachyura</taxon>
        <taxon>Portunoidea</taxon>
        <taxon>Portunidae</taxon>
        <taxon>Portuninae</taxon>
        <taxon>Portunus</taxon>
    </lineage>
</organism>
<accession>A0A5B7J9W4</accession>
<keyword evidence="3" id="KW-1185">Reference proteome</keyword>
<reference evidence="2 3" key="1">
    <citation type="submission" date="2019-05" db="EMBL/GenBank/DDBJ databases">
        <title>Another draft genome of Portunus trituberculatus and its Hox gene families provides insights of decapod evolution.</title>
        <authorList>
            <person name="Jeong J.-H."/>
            <person name="Song I."/>
            <person name="Kim S."/>
            <person name="Choi T."/>
            <person name="Kim D."/>
            <person name="Ryu S."/>
            <person name="Kim W."/>
        </authorList>
    </citation>
    <scope>NUCLEOTIDE SEQUENCE [LARGE SCALE GENOMIC DNA]</scope>
    <source>
        <tissue evidence="2">Muscle</tissue>
    </source>
</reference>
<dbReference type="EMBL" id="VSRR010087146">
    <property type="protein sequence ID" value="MPC91263.1"/>
    <property type="molecule type" value="Genomic_DNA"/>
</dbReference>
<evidence type="ECO:0000256" key="1">
    <source>
        <dbReference type="SAM" id="MobiDB-lite"/>
    </source>
</evidence>
<comment type="caution">
    <text evidence="2">The sequence shown here is derived from an EMBL/GenBank/DDBJ whole genome shotgun (WGS) entry which is preliminary data.</text>
</comment>
<protein>
    <submittedName>
        <fullName evidence="2">Uncharacterized protein</fullName>
    </submittedName>
</protein>
<dbReference type="Proteomes" id="UP000324222">
    <property type="component" value="Unassembled WGS sequence"/>
</dbReference>